<feature type="compositionally biased region" description="Polar residues" evidence="10">
    <location>
        <begin position="332"/>
        <end position="352"/>
    </location>
</feature>
<dbReference type="SMART" id="SM00184">
    <property type="entry name" value="RING"/>
    <property type="match status" value="1"/>
</dbReference>
<dbReference type="RefSeq" id="XP_015606653.1">
    <property type="nucleotide sequence ID" value="XM_015751167.2"/>
</dbReference>
<dbReference type="CTD" id="41080"/>
<dbReference type="PROSITE" id="PS50089">
    <property type="entry name" value="ZF_RING_2"/>
    <property type="match status" value="1"/>
</dbReference>
<feature type="compositionally biased region" description="Basic and acidic residues" evidence="10">
    <location>
        <begin position="136"/>
        <end position="149"/>
    </location>
</feature>
<dbReference type="SUPFAM" id="SSF57850">
    <property type="entry name" value="RING/U-box"/>
    <property type="match status" value="1"/>
</dbReference>
<feature type="domain" description="RING-type" evidence="11">
    <location>
        <begin position="259"/>
        <end position="300"/>
    </location>
</feature>
<evidence type="ECO:0000256" key="2">
    <source>
        <dbReference type="ARBA" id="ARBA00004906"/>
    </source>
</evidence>
<dbReference type="GO" id="GO:0061630">
    <property type="term" value="F:ubiquitin protein ligase activity"/>
    <property type="evidence" value="ECO:0007669"/>
    <property type="project" value="UniProtKB-EC"/>
</dbReference>
<name>A0AAJ7FSY7_CEPCN</name>
<keyword evidence="4" id="KW-0808">Transferase</keyword>
<dbReference type="EC" id="2.3.2.27" evidence="3"/>
<feature type="compositionally biased region" description="Polar residues" evidence="10">
    <location>
        <begin position="81"/>
        <end position="90"/>
    </location>
</feature>
<dbReference type="InterPro" id="IPR013083">
    <property type="entry name" value="Znf_RING/FYVE/PHD"/>
</dbReference>
<keyword evidence="7" id="KW-0833">Ubl conjugation pathway</keyword>
<evidence type="ECO:0000256" key="5">
    <source>
        <dbReference type="ARBA" id="ARBA00022723"/>
    </source>
</evidence>
<evidence type="ECO:0000256" key="7">
    <source>
        <dbReference type="ARBA" id="ARBA00022786"/>
    </source>
</evidence>
<evidence type="ECO:0000256" key="1">
    <source>
        <dbReference type="ARBA" id="ARBA00000900"/>
    </source>
</evidence>
<evidence type="ECO:0000256" key="6">
    <source>
        <dbReference type="ARBA" id="ARBA00022771"/>
    </source>
</evidence>
<comment type="pathway">
    <text evidence="2">Protein modification; protein ubiquitination.</text>
</comment>
<keyword evidence="5" id="KW-0479">Metal-binding</keyword>
<dbReference type="GO" id="GO:0006511">
    <property type="term" value="P:ubiquitin-dependent protein catabolic process"/>
    <property type="evidence" value="ECO:0007669"/>
    <property type="project" value="TreeGrafter"/>
</dbReference>
<dbReference type="InterPro" id="IPR051834">
    <property type="entry name" value="RING_finger_E3_ligase"/>
</dbReference>
<dbReference type="PANTHER" id="PTHR45931:SF3">
    <property type="entry name" value="RING ZINC FINGER-CONTAINING PROTEIN"/>
    <property type="match status" value="1"/>
</dbReference>
<sequence>MADGVSDGRPMPRFFCHKCSVEIERLLPDYTCPLCTFGFIEELESNENDRSPTGDVTDQDYLNMAFLNALRYAGSRAQDVDNGTFQTGETRNVRQRRDHSEATPRPRRDQGEAILTRRTPPDSAPDFVPVNPSEQRTNESRGPIHDSHNRSRRMRHFHTSRRPLRHRWLRQEMDLFFEDFMSGLTGVHLRLDQSPVFDIRVLLSNPAEYTFGRNGLDTIVTQLLNQMDTTGPPPLSRTLIDEIPTTAISQDQVDNKLQCSICWEDFIVSEPVRQLRCLHVYHAPCIVPWLELHGTCPICRQILGEHDAQETVEDTIGPSLAALFRVADESNDTTPSASPTSDGSSTGNRHDI</sequence>
<reference evidence="13" key="1">
    <citation type="submission" date="2025-08" db="UniProtKB">
        <authorList>
            <consortium name="RefSeq"/>
        </authorList>
    </citation>
    <scope>IDENTIFICATION</scope>
</reference>
<keyword evidence="8" id="KW-0862">Zinc</keyword>
<dbReference type="Pfam" id="PF13639">
    <property type="entry name" value="zf-RING_2"/>
    <property type="match status" value="1"/>
</dbReference>
<dbReference type="GO" id="GO:0000209">
    <property type="term" value="P:protein polyubiquitination"/>
    <property type="evidence" value="ECO:0007669"/>
    <property type="project" value="UniProtKB-ARBA"/>
</dbReference>
<dbReference type="KEGG" id="ccin:107273219"/>
<dbReference type="GO" id="GO:0008270">
    <property type="term" value="F:zinc ion binding"/>
    <property type="evidence" value="ECO:0007669"/>
    <property type="project" value="UniProtKB-KW"/>
</dbReference>
<dbReference type="FunFam" id="3.30.40.10:FF:000069">
    <property type="entry name" value="E3 ubiquitin-protein ligase RNF115"/>
    <property type="match status" value="1"/>
</dbReference>
<evidence type="ECO:0000256" key="8">
    <source>
        <dbReference type="ARBA" id="ARBA00022833"/>
    </source>
</evidence>
<evidence type="ECO:0000256" key="3">
    <source>
        <dbReference type="ARBA" id="ARBA00012483"/>
    </source>
</evidence>
<dbReference type="Gene3D" id="3.30.40.10">
    <property type="entry name" value="Zinc/RING finger domain, C3HC4 (zinc finger)"/>
    <property type="match status" value="1"/>
</dbReference>
<keyword evidence="6 9" id="KW-0863">Zinc-finger</keyword>
<dbReference type="PANTHER" id="PTHR45931">
    <property type="entry name" value="SI:CH211-59O9.10"/>
    <property type="match status" value="1"/>
</dbReference>
<evidence type="ECO:0000256" key="10">
    <source>
        <dbReference type="SAM" id="MobiDB-lite"/>
    </source>
</evidence>
<dbReference type="Proteomes" id="UP000694920">
    <property type="component" value="Unplaced"/>
</dbReference>
<protein>
    <recommendedName>
        <fullName evidence="3">RING-type E3 ubiquitin transferase</fullName>
        <ecNumber evidence="3">2.3.2.27</ecNumber>
    </recommendedName>
</protein>
<gene>
    <name evidence="13" type="primary">LOC107273219</name>
</gene>
<feature type="region of interest" description="Disordered" evidence="10">
    <location>
        <begin position="80"/>
        <end position="158"/>
    </location>
</feature>
<evidence type="ECO:0000259" key="11">
    <source>
        <dbReference type="PROSITE" id="PS50089"/>
    </source>
</evidence>
<evidence type="ECO:0000256" key="9">
    <source>
        <dbReference type="PROSITE-ProRule" id="PRU00175"/>
    </source>
</evidence>
<evidence type="ECO:0000313" key="13">
    <source>
        <dbReference type="RefSeq" id="XP_015606653.1"/>
    </source>
</evidence>
<dbReference type="InterPro" id="IPR001841">
    <property type="entry name" value="Znf_RING"/>
</dbReference>
<dbReference type="AlphaFoldDB" id="A0AAJ7FSY7"/>
<dbReference type="GeneID" id="107273219"/>
<evidence type="ECO:0000313" key="12">
    <source>
        <dbReference type="Proteomes" id="UP000694920"/>
    </source>
</evidence>
<evidence type="ECO:0000256" key="4">
    <source>
        <dbReference type="ARBA" id="ARBA00022679"/>
    </source>
</evidence>
<feature type="region of interest" description="Disordered" evidence="10">
    <location>
        <begin position="329"/>
        <end position="352"/>
    </location>
</feature>
<organism evidence="12 13">
    <name type="scientific">Cephus cinctus</name>
    <name type="common">Wheat stem sawfly</name>
    <dbReference type="NCBI Taxonomy" id="211228"/>
    <lineage>
        <taxon>Eukaryota</taxon>
        <taxon>Metazoa</taxon>
        <taxon>Ecdysozoa</taxon>
        <taxon>Arthropoda</taxon>
        <taxon>Hexapoda</taxon>
        <taxon>Insecta</taxon>
        <taxon>Pterygota</taxon>
        <taxon>Neoptera</taxon>
        <taxon>Endopterygota</taxon>
        <taxon>Hymenoptera</taxon>
        <taxon>Cephoidea</taxon>
        <taxon>Cephidae</taxon>
        <taxon>Cephus</taxon>
    </lineage>
</organism>
<feature type="compositionally biased region" description="Basic and acidic residues" evidence="10">
    <location>
        <begin position="98"/>
        <end position="111"/>
    </location>
</feature>
<accession>A0AAJ7FSY7</accession>
<comment type="catalytic activity">
    <reaction evidence="1">
        <text>S-ubiquitinyl-[E2 ubiquitin-conjugating enzyme]-L-cysteine + [acceptor protein]-L-lysine = [E2 ubiquitin-conjugating enzyme]-L-cysteine + N(6)-ubiquitinyl-[acceptor protein]-L-lysine.</text>
        <dbReference type="EC" id="2.3.2.27"/>
    </reaction>
</comment>
<keyword evidence="12" id="KW-1185">Reference proteome</keyword>
<dbReference type="GO" id="GO:0005634">
    <property type="term" value="C:nucleus"/>
    <property type="evidence" value="ECO:0007669"/>
    <property type="project" value="TreeGrafter"/>
</dbReference>
<proteinExistence type="predicted"/>